<dbReference type="EMBL" id="BAYX01000028">
    <property type="protein sequence ID" value="GAJ96952.1"/>
    <property type="molecule type" value="Genomic_DNA"/>
</dbReference>
<evidence type="ECO:0000313" key="2">
    <source>
        <dbReference type="EMBL" id="GAJ96952.1"/>
    </source>
</evidence>
<comment type="caution">
    <text evidence="2">The sequence shown here is derived from an EMBL/GenBank/DDBJ whole genome shotgun (WGS) entry which is preliminary data.</text>
</comment>
<accession>A0AA87QGS8</accession>
<feature type="domain" description="Endonuclease/exonuclease/phosphatase" evidence="1">
    <location>
        <begin position="15"/>
        <end position="269"/>
    </location>
</feature>
<dbReference type="SUPFAM" id="SSF56219">
    <property type="entry name" value="DNase I-like"/>
    <property type="match status" value="1"/>
</dbReference>
<dbReference type="Gene3D" id="3.60.10.10">
    <property type="entry name" value="Endonuclease/exonuclease/phosphatase"/>
    <property type="match status" value="1"/>
</dbReference>
<dbReference type="InterPro" id="IPR036691">
    <property type="entry name" value="Endo/exonu/phosph_ase_sf"/>
</dbReference>
<sequence>MSIWREEEMALRIVSLNVWGGRLHEPLMRYLVDIDADVLCLQEVVRTPDAEADWLVYRDHGVELPQRANLFEEIKAALPSHDAFFCPVARGELFDGDRRLFSEFGLATFVRKSYPVIGQALGFVHGAFSSDGWGPHPRSRNAHCIRLFDYEAGYPITIAQMHGLRDPEGKGDTPARQHQARALVDLIRQVWPGEERLVVCGDFNVLPGSVTFEALAALGLSDLITSRGHRDTRTSHYRKEPRFADYMLVTPMVEVVAFDAVAEPEVSDHRALLLDLR</sequence>
<protein>
    <recommendedName>
        <fullName evidence="1">Endonuclease/exonuclease/phosphatase domain-containing protein</fullName>
    </recommendedName>
</protein>
<dbReference type="GO" id="GO:0003824">
    <property type="term" value="F:catalytic activity"/>
    <property type="evidence" value="ECO:0007669"/>
    <property type="project" value="InterPro"/>
</dbReference>
<name>A0AA87QGS8_RHIRH</name>
<dbReference type="AlphaFoldDB" id="A0AA87QGS8"/>
<proteinExistence type="predicted"/>
<dbReference type="InterPro" id="IPR005135">
    <property type="entry name" value="Endo/exonuclease/phosphatase"/>
</dbReference>
<evidence type="ECO:0000259" key="1">
    <source>
        <dbReference type="Pfam" id="PF03372"/>
    </source>
</evidence>
<reference evidence="2 3" key="1">
    <citation type="submission" date="2014-05" db="EMBL/GenBank/DDBJ databases">
        <title>Whole genome shotgun sequence of Rhizobium rhizogenes NBRC 13257.</title>
        <authorList>
            <person name="Katano-Makiyama Y."/>
            <person name="Hosoyama A."/>
            <person name="Hashimoto M."/>
            <person name="Hosoyama Y."/>
            <person name="Noguchi M."/>
            <person name="Tsuchikane K."/>
            <person name="Kimura A."/>
            <person name="Ohji S."/>
            <person name="Ichikawa N."/>
            <person name="Yamazoe A."/>
            <person name="Fujita N."/>
        </authorList>
    </citation>
    <scope>NUCLEOTIDE SEQUENCE [LARGE SCALE GENOMIC DNA]</scope>
    <source>
        <strain evidence="2 3">NBRC 13257</strain>
    </source>
</reference>
<gene>
    <name evidence="2" type="ORF">RRH01S_28_00270</name>
</gene>
<dbReference type="Pfam" id="PF03372">
    <property type="entry name" value="Exo_endo_phos"/>
    <property type="match status" value="1"/>
</dbReference>
<dbReference type="Proteomes" id="UP000026941">
    <property type="component" value="Unassembled WGS sequence"/>
</dbReference>
<evidence type="ECO:0000313" key="3">
    <source>
        <dbReference type="Proteomes" id="UP000026941"/>
    </source>
</evidence>
<organism evidence="2 3">
    <name type="scientific">Rhizobium rhizogenes NBRC 13257</name>
    <dbReference type="NCBI Taxonomy" id="1220581"/>
    <lineage>
        <taxon>Bacteria</taxon>
        <taxon>Pseudomonadati</taxon>
        <taxon>Pseudomonadota</taxon>
        <taxon>Alphaproteobacteria</taxon>
        <taxon>Hyphomicrobiales</taxon>
        <taxon>Rhizobiaceae</taxon>
        <taxon>Rhizobium/Agrobacterium group</taxon>
        <taxon>Rhizobium</taxon>
    </lineage>
</organism>